<dbReference type="Proteomes" id="UP001161389">
    <property type="component" value="Unassembled WGS sequence"/>
</dbReference>
<feature type="signal peptide" evidence="2">
    <location>
        <begin position="1"/>
        <end position="24"/>
    </location>
</feature>
<comment type="caution">
    <text evidence="3">The sequence shown here is derived from an EMBL/GenBank/DDBJ whole genome shotgun (WGS) entry which is preliminary data.</text>
</comment>
<evidence type="ECO:0000256" key="2">
    <source>
        <dbReference type="SAM" id="SignalP"/>
    </source>
</evidence>
<proteinExistence type="predicted"/>
<reference evidence="3" key="2">
    <citation type="submission" date="2023-01" db="EMBL/GenBank/DDBJ databases">
        <title>Draft genome sequence of Litoribrevibacter albus strain NBRC 110071.</title>
        <authorList>
            <person name="Sun Q."/>
            <person name="Mori K."/>
        </authorList>
    </citation>
    <scope>NUCLEOTIDE SEQUENCE</scope>
    <source>
        <strain evidence="3">NBRC 110071</strain>
    </source>
</reference>
<feature type="region of interest" description="Disordered" evidence="1">
    <location>
        <begin position="588"/>
        <end position="621"/>
    </location>
</feature>
<evidence type="ECO:0000313" key="4">
    <source>
        <dbReference type="Proteomes" id="UP001161389"/>
    </source>
</evidence>
<reference evidence="3" key="1">
    <citation type="journal article" date="2014" name="Int. J. Syst. Evol. Microbiol.">
        <title>Complete genome sequence of Corynebacterium casei LMG S-19264T (=DSM 44701T), isolated from a smear-ripened cheese.</title>
        <authorList>
            <consortium name="US DOE Joint Genome Institute (JGI-PGF)"/>
            <person name="Walter F."/>
            <person name="Albersmeier A."/>
            <person name="Kalinowski J."/>
            <person name="Ruckert C."/>
        </authorList>
    </citation>
    <scope>NUCLEOTIDE SEQUENCE</scope>
    <source>
        <strain evidence="3">NBRC 110071</strain>
    </source>
</reference>
<protein>
    <submittedName>
        <fullName evidence="3">Uncharacterized protein</fullName>
    </submittedName>
</protein>
<gene>
    <name evidence="3" type="ORF">GCM10007876_09020</name>
</gene>
<accession>A0AA37S958</accession>
<evidence type="ECO:0000256" key="1">
    <source>
        <dbReference type="SAM" id="MobiDB-lite"/>
    </source>
</evidence>
<evidence type="ECO:0000313" key="3">
    <source>
        <dbReference type="EMBL" id="GLQ30424.1"/>
    </source>
</evidence>
<dbReference type="EMBL" id="BSNM01000003">
    <property type="protein sequence ID" value="GLQ30424.1"/>
    <property type="molecule type" value="Genomic_DNA"/>
</dbReference>
<sequence length="621" mass="68280">MKRAYKRTYKQVLGVIIASSLVTACGGGSSKSSGTNGDVTLEQPEISEVSVSGTVSGLNGELVLSIGGETLSVSENGDVSVDGVQAINSEVDVRVVSQPNDLQCQAVFEQKDFNRLSVDCNERHWQSLTFADAETFGEYQVANVQMVINDNNNGILVWLMNHLTDGSSELWARDLTEGQWGEDYRIGHNNCASGAVSETSFNSRIVSFAVTINNNQNVALICVDKDEANVQISRVTIGDTAYRLYLHERIGSTWSHPESRADTVFQNFSTIWLSKSSIASADNNDVVFTWNSELKNYVSERRAGIWQHPESINDTITDTLTQVSSYAPNVVMNQFGETLIAFAQQGRALGSTKDIFYSEYRNGQWSHHVNYLVDGLAVDETETNNDVMTLLNDQGDAVIGWTTSEHGAFVAHRTNTIWQLPNSVADALSDVDALNPESQNLHGFMDDSGNISVVWSQNTGILMAQYKEGHWVLPVSEIDYFFELNKGVSSYPVISGRNDGYLTVAAHGVDLSGTTEMIFLKEFREGTWSTVSFDEPYSPGQGSHDYSYDLKFAMNNRGNAYLTWAGHYSVTDRGGLYVGSYAAHSDKDQITVDEGAGENKGDESAEEGNGTFPEILELEPR</sequence>
<dbReference type="AlphaFoldDB" id="A0AA37S958"/>
<feature type="chain" id="PRO_5041383881" evidence="2">
    <location>
        <begin position="25"/>
        <end position="621"/>
    </location>
</feature>
<dbReference type="PROSITE" id="PS51257">
    <property type="entry name" value="PROKAR_LIPOPROTEIN"/>
    <property type="match status" value="1"/>
</dbReference>
<keyword evidence="2" id="KW-0732">Signal</keyword>
<organism evidence="3 4">
    <name type="scientific">Litoribrevibacter albus</name>
    <dbReference type="NCBI Taxonomy" id="1473156"/>
    <lineage>
        <taxon>Bacteria</taxon>
        <taxon>Pseudomonadati</taxon>
        <taxon>Pseudomonadota</taxon>
        <taxon>Gammaproteobacteria</taxon>
        <taxon>Oceanospirillales</taxon>
        <taxon>Oceanospirillaceae</taxon>
        <taxon>Litoribrevibacter</taxon>
    </lineage>
</organism>
<keyword evidence="4" id="KW-1185">Reference proteome</keyword>
<dbReference type="RefSeq" id="WP_284379272.1">
    <property type="nucleotide sequence ID" value="NZ_BSNM01000003.1"/>
</dbReference>
<name>A0AA37S958_9GAMM</name>